<dbReference type="GO" id="GO:0015074">
    <property type="term" value="P:DNA integration"/>
    <property type="evidence" value="ECO:0007669"/>
    <property type="project" value="UniProtKB-KW"/>
</dbReference>
<dbReference type="GO" id="GO:0006310">
    <property type="term" value="P:DNA recombination"/>
    <property type="evidence" value="ECO:0007669"/>
    <property type="project" value="UniProtKB-KW"/>
</dbReference>
<evidence type="ECO:0000256" key="1">
    <source>
        <dbReference type="ARBA" id="ARBA00008857"/>
    </source>
</evidence>
<dbReference type="Gene3D" id="1.10.443.10">
    <property type="entry name" value="Intergrase catalytic core"/>
    <property type="match status" value="1"/>
</dbReference>
<dbReference type="Pfam" id="PF00589">
    <property type="entry name" value="Phage_integrase"/>
    <property type="match status" value="1"/>
</dbReference>
<dbReference type="EMBL" id="LJRI01001482">
    <property type="protein sequence ID" value="KPY60066.1"/>
    <property type="molecule type" value="Genomic_DNA"/>
</dbReference>
<dbReference type="InterPro" id="IPR011010">
    <property type="entry name" value="DNA_brk_join_enz"/>
</dbReference>
<dbReference type="SUPFAM" id="SSF56349">
    <property type="entry name" value="DNA breaking-rejoining enzymes"/>
    <property type="match status" value="1"/>
</dbReference>
<evidence type="ECO:0000313" key="5">
    <source>
        <dbReference type="Proteomes" id="UP000050384"/>
    </source>
</evidence>
<dbReference type="InterPro" id="IPR013762">
    <property type="entry name" value="Integrase-like_cat_sf"/>
</dbReference>
<dbReference type="PANTHER" id="PTHR30629:SF2">
    <property type="entry name" value="PROPHAGE INTEGRASE INTS-RELATED"/>
    <property type="match status" value="1"/>
</dbReference>
<reference evidence="4 5" key="1">
    <citation type="submission" date="2015-09" db="EMBL/GenBank/DDBJ databases">
        <title>Genome announcement of multiple Pseudomonas syringae strains.</title>
        <authorList>
            <person name="Thakur S."/>
            <person name="Wang P.W."/>
            <person name="Gong Y."/>
            <person name="Weir B.S."/>
            <person name="Guttman D.S."/>
        </authorList>
    </citation>
    <scope>NUCLEOTIDE SEQUENCE [LARGE SCALE GENOMIC DNA]</scope>
    <source>
        <strain evidence="4 5">ICMP16929</strain>
    </source>
</reference>
<dbReference type="InterPro" id="IPR050808">
    <property type="entry name" value="Phage_Integrase"/>
</dbReference>
<comment type="similarity">
    <text evidence="1">Belongs to the 'phage' integrase family.</text>
</comment>
<keyword evidence="2" id="KW-0229">DNA integration</keyword>
<dbReference type="InterPro" id="IPR002104">
    <property type="entry name" value="Integrase_catalytic"/>
</dbReference>
<dbReference type="PROSITE" id="PS51898">
    <property type="entry name" value="TYR_RECOMBINASE"/>
    <property type="match status" value="1"/>
</dbReference>
<dbReference type="GO" id="GO:0003677">
    <property type="term" value="F:DNA binding"/>
    <property type="evidence" value="ECO:0007669"/>
    <property type="project" value="InterPro"/>
</dbReference>
<name>A0A0Q0CJT4_PSESX</name>
<dbReference type="AlphaFoldDB" id="A0A0Q0CJT4"/>
<evidence type="ECO:0000256" key="2">
    <source>
        <dbReference type="ARBA" id="ARBA00022908"/>
    </source>
</evidence>
<proteinExistence type="inferred from homology"/>
<dbReference type="Proteomes" id="UP000050384">
    <property type="component" value="Unassembled WGS sequence"/>
</dbReference>
<evidence type="ECO:0000256" key="3">
    <source>
        <dbReference type="ARBA" id="ARBA00023172"/>
    </source>
</evidence>
<dbReference type="PANTHER" id="PTHR30629">
    <property type="entry name" value="PROPHAGE INTEGRASE"/>
    <property type="match status" value="1"/>
</dbReference>
<dbReference type="PATRIC" id="fig|264459.3.peg.1764"/>
<sequence length="173" mass="19568">MPAIGKKPVTEIKLEHITTIIVGADWRYVVSKTKHLDKSKHIVPLPEQALVLLRELSKTRVVDEEGKGWVFVSPVYPGRPINPTSMLKSFQRIWPEYDITAHGFRATYRTIAHEHLGIDPIVLELSLSHRMPGALGAVYARAQLLAQRREAAQQWANYLDQLRQNAARVTADS</sequence>
<comment type="caution">
    <text evidence="4">The sequence shown here is derived from an EMBL/GenBank/DDBJ whole genome shotgun (WGS) entry which is preliminary data.</text>
</comment>
<organism evidence="4 5">
    <name type="scientific">Pseudomonas syringae pv. spinaceae</name>
    <dbReference type="NCBI Taxonomy" id="264459"/>
    <lineage>
        <taxon>Bacteria</taxon>
        <taxon>Pseudomonadati</taxon>
        <taxon>Pseudomonadota</taxon>
        <taxon>Gammaproteobacteria</taxon>
        <taxon>Pseudomonadales</taxon>
        <taxon>Pseudomonadaceae</taxon>
        <taxon>Pseudomonas</taxon>
        <taxon>Pseudomonas syringae</taxon>
    </lineage>
</organism>
<accession>A0A0Q0CJT4</accession>
<keyword evidence="3" id="KW-0233">DNA recombination</keyword>
<gene>
    <name evidence="4" type="ORF">ALO94_01010</name>
</gene>
<protein>
    <submittedName>
        <fullName evidence="4">Integrase family protein</fullName>
    </submittedName>
</protein>
<evidence type="ECO:0000313" key="4">
    <source>
        <dbReference type="EMBL" id="KPY60066.1"/>
    </source>
</evidence>